<protein>
    <submittedName>
        <fullName evidence="2">Uncharacterized protein</fullName>
    </submittedName>
</protein>
<reference evidence="3" key="1">
    <citation type="submission" date="2015-07" db="EMBL/GenBank/DDBJ databases">
        <title>Nocardia seriolae U-1 whole genome shotgun sequence.</title>
        <authorList>
            <person name="Imajoh M."/>
            <person name="Fukumoto Y."/>
            <person name="Sukeda M."/>
            <person name="Yamane J."/>
            <person name="Yamasaki K."/>
            <person name="Shimizu M."/>
            <person name="Ohnishi K."/>
            <person name="Oshima S."/>
        </authorList>
    </citation>
    <scope>NUCLEOTIDE SEQUENCE [LARGE SCALE GENOMIC DNA]</scope>
    <source>
        <strain evidence="3">U-1</strain>
    </source>
</reference>
<evidence type="ECO:0000313" key="2">
    <source>
        <dbReference type="EMBL" id="GAP28477.1"/>
    </source>
</evidence>
<proteinExistence type="predicted"/>
<organism evidence="2 3">
    <name type="scientific">Nocardia seriolae</name>
    <dbReference type="NCBI Taxonomy" id="37332"/>
    <lineage>
        <taxon>Bacteria</taxon>
        <taxon>Bacillati</taxon>
        <taxon>Actinomycetota</taxon>
        <taxon>Actinomycetes</taxon>
        <taxon>Mycobacteriales</taxon>
        <taxon>Nocardiaceae</taxon>
        <taxon>Nocardia</taxon>
    </lineage>
</organism>
<dbReference type="AlphaFoldDB" id="A0ABC9YSN2"/>
<comment type="caution">
    <text evidence="2">The sequence shown here is derived from an EMBL/GenBank/DDBJ whole genome shotgun (WGS) entry which is preliminary data.</text>
</comment>
<evidence type="ECO:0000256" key="1">
    <source>
        <dbReference type="SAM" id="MobiDB-lite"/>
    </source>
</evidence>
<gene>
    <name evidence="2" type="ORF">NSK11_contig00036-0066</name>
</gene>
<sequence length="113" mass="11866">MARFPCRTPAARTHSPRTLPDRTGMTAVPGRVGPKVPMIPAMSPRPASIPIRLFGNNPLTCRNPTTDAAAAKRVRAAGRVGTASDGKVAIDLVFMPRASPLNVPVVNGTLITT</sequence>
<evidence type="ECO:0000313" key="3">
    <source>
        <dbReference type="Proteomes" id="UP000037179"/>
    </source>
</evidence>
<reference evidence="2 3" key="2">
    <citation type="journal article" date="2016" name="Genome Announc.">
        <title>Draft Genome Sequence of Erythromycin- and Oxytetracycline-Sensitive Nocardia seriolae Strain U-1 (NBRC 110359).</title>
        <authorList>
            <person name="Imajoh M."/>
            <person name="Sukeda M."/>
            <person name="Shimizu M."/>
            <person name="Yamane J."/>
            <person name="Ohnishi K."/>
            <person name="Oshima S."/>
        </authorList>
    </citation>
    <scope>NUCLEOTIDE SEQUENCE [LARGE SCALE GENOMIC DNA]</scope>
    <source>
        <strain evidence="2 3">U-1</strain>
    </source>
</reference>
<dbReference type="Proteomes" id="UP000037179">
    <property type="component" value="Unassembled WGS sequence"/>
</dbReference>
<feature type="region of interest" description="Disordered" evidence="1">
    <location>
        <begin position="1"/>
        <end position="41"/>
    </location>
</feature>
<name>A0ABC9YSN2_9NOCA</name>
<accession>A0ABC9YSN2</accession>
<dbReference type="EMBL" id="BBYQ01000036">
    <property type="protein sequence ID" value="GAP28477.1"/>
    <property type="molecule type" value="Genomic_DNA"/>
</dbReference>
<keyword evidence="3" id="KW-1185">Reference proteome</keyword>